<keyword evidence="1" id="KW-0472">Membrane</keyword>
<dbReference type="Gene3D" id="1.20.58.760">
    <property type="entry name" value="Peptidase M41"/>
    <property type="match status" value="1"/>
</dbReference>
<protein>
    <recommendedName>
        <fullName evidence="4">Peptidase M41 domain-containing protein</fullName>
    </recommendedName>
</protein>
<evidence type="ECO:0008006" key="4">
    <source>
        <dbReference type="Google" id="ProtNLM"/>
    </source>
</evidence>
<dbReference type="GO" id="GO:0004176">
    <property type="term" value="F:ATP-dependent peptidase activity"/>
    <property type="evidence" value="ECO:0007669"/>
    <property type="project" value="InterPro"/>
</dbReference>
<name>A0A381KN92_9ENTR</name>
<keyword evidence="1" id="KW-1133">Transmembrane helix</keyword>
<dbReference type="GO" id="GO:0004222">
    <property type="term" value="F:metalloendopeptidase activity"/>
    <property type="evidence" value="ECO:0007669"/>
    <property type="project" value="InterPro"/>
</dbReference>
<keyword evidence="1" id="KW-0812">Transmembrane</keyword>
<accession>A0A381KN92</accession>
<dbReference type="AlphaFoldDB" id="A0A381KN92"/>
<dbReference type="Proteomes" id="UP000255528">
    <property type="component" value="Unassembled WGS sequence"/>
</dbReference>
<dbReference type="GO" id="GO:0006508">
    <property type="term" value="P:proteolysis"/>
    <property type="evidence" value="ECO:0007669"/>
    <property type="project" value="InterPro"/>
</dbReference>
<dbReference type="GO" id="GO:0005524">
    <property type="term" value="F:ATP binding"/>
    <property type="evidence" value="ECO:0007669"/>
    <property type="project" value="InterPro"/>
</dbReference>
<proteinExistence type="predicted"/>
<organism evidence="2 3">
    <name type="scientific">Buttiauxella agrestis</name>
    <dbReference type="NCBI Taxonomy" id="82977"/>
    <lineage>
        <taxon>Bacteria</taxon>
        <taxon>Pseudomonadati</taxon>
        <taxon>Pseudomonadota</taxon>
        <taxon>Gammaproteobacteria</taxon>
        <taxon>Enterobacterales</taxon>
        <taxon>Enterobacteriaceae</taxon>
        <taxon>Buttiauxella</taxon>
    </lineage>
</organism>
<sequence>MEYEGLAYLHMTGVADMHISYSKMRRLLAVPEEADRMNQLSSSFRELLNLLFTNITRISIPTILGQLVKVLCVCFVIWFSLSHYREPVNELARTSLTLLTFSGTIICMYYSFSKIFSEDLLRGAWAALCGLAVLVAIKSFVGNTIDELIRHPEILAAMSAVCVASFIIQRVCANISKGFETSKEVAYGIPATRIVKHPTRQDRVVTAAHEAGHALVCAALNPYPINIQVEAKYFRDETNSLGSVSMEWEHLLVDKTFAEWDMLRFLAGSVGERSFTGRESLGAAGDTFQWRTIATAYLSCMSRGIFFQNPENRLELEHNEHMLMDLYSEQIALLETFFEINAQVHRNLTENLLEKRLMTGRELYVYFDEVQFPESFPRCTMP</sequence>
<evidence type="ECO:0000313" key="2">
    <source>
        <dbReference type="EMBL" id="SUY92830.1"/>
    </source>
</evidence>
<evidence type="ECO:0000256" key="1">
    <source>
        <dbReference type="SAM" id="Phobius"/>
    </source>
</evidence>
<reference evidence="2 3" key="1">
    <citation type="submission" date="2018-06" db="EMBL/GenBank/DDBJ databases">
        <authorList>
            <consortium name="Pathogen Informatics"/>
            <person name="Doyle S."/>
        </authorList>
    </citation>
    <scope>NUCLEOTIDE SEQUENCE [LARGE SCALE GENOMIC DNA]</scope>
    <source>
        <strain evidence="2 3">NCTC12119</strain>
    </source>
</reference>
<feature type="transmembrane region" description="Helical" evidence="1">
    <location>
        <begin position="91"/>
        <end position="112"/>
    </location>
</feature>
<gene>
    <name evidence="2" type="ORF">NCTC12119_04859</name>
</gene>
<dbReference type="SUPFAM" id="SSF140990">
    <property type="entry name" value="FtsH protease domain-like"/>
    <property type="match status" value="1"/>
</dbReference>
<dbReference type="InterPro" id="IPR037219">
    <property type="entry name" value="Peptidase_M41-like"/>
</dbReference>
<dbReference type="EMBL" id="UIGI01000002">
    <property type="protein sequence ID" value="SUY92830.1"/>
    <property type="molecule type" value="Genomic_DNA"/>
</dbReference>
<feature type="transmembrane region" description="Helical" evidence="1">
    <location>
        <begin position="58"/>
        <end position="79"/>
    </location>
</feature>
<feature type="transmembrane region" description="Helical" evidence="1">
    <location>
        <begin position="124"/>
        <end position="142"/>
    </location>
</feature>
<evidence type="ECO:0000313" key="3">
    <source>
        <dbReference type="Proteomes" id="UP000255528"/>
    </source>
</evidence>